<evidence type="ECO:0000256" key="2">
    <source>
        <dbReference type="PROSITE-ProRule" id="PRU00196"/>
    </source>
</evidence>
<evidence type="ECO:0000256" key="1">
    <source>
        <dbReference type="ARBA" id="ARBA00023157"/>
    </source>
</evidence>
<dbReference type="PROSITE" id="PS51257">
    <property type="entry name" value="PROKAR_LIPOPROTEIN"/>
    <property type="match status" value="1"/>
</dbReference>
<name>A0A7M7RAP8_STRPU</name>
<feature type="disulfide bond" evidence="2">
    <location>
        <begin position="533"/>
        <end position="543"/>
    </location>
</feature>
<feature type="chain" id="PRO_5029481993" description="SRCR domain-containing protein" evidence="3">
    <location>
        <begin position="25"/>
        <end position="829"/>
    </location>
</feature>
<dbReference type="PRINTS" id="PR00258">
    <property type="entry name" value="SPERACTRCPTR"/>
</dbReference>
<dbReference type="SUPFAM" id="SSF56487">
    <property type="entry name" value="SRCR-like"/>
    <property type="match status" value="7"/>
</dbReference>
<feature type="disulfide bond" evidence="2">
    <location>
        <begin position="311"/>
        <end position="321"/>
    </location>
</feature>
<feature type="disulfide bond" evidence="2">
    <location>
        <begin position="282"/>
        <end position="343"/>
    </location>
</feature>
<feature type="disulfide bond" evidence="2">
    <location>
        <begin position="210"/>
        <end position="220"/>
    </location>
</feature>
<dbReference type="PROSITE" id="PS50287">
    <property type="entry name" value="SRCR_2"/>
    <property type="match status" value="7"/>
</dbReference>
<feature type="domain" description="SRCR" evidence="4">
    <location>
        <begin position="461"/>
        <end position="565"/>
    </location>
</feature>
<dbReference type="PANTHER" id="PTHR45817">
    <property type="entry name" value="LYSYL OXIDASE-LIKE-RELATED"/>
    <property type="match status" value="1"/>
</dbReference>
<dbReference type="Proteomes" id="UP000007110">
    <property type="component" value="Unassembled WGS sequence"/>
</dbReference>
<feature type="disulfide bond" evidence="2">
    <location>
        <begin position="103"/>
        <end position="113"/>
    </location>
</feature>
<protein>
    <recommendedName>
        <fullName evidence="4">SRCR domain-containing protein</fullName>
    </recommendedName>
</protein>
<comment type="caution">
    <text evidence="2">Lacks conserved residue(s) required for the propagation of feature annotation.</text>
</comment>
<dbReference type="PROSITE" id="PS00420">
    <property type="entry name" value="SRCR_1"/>
    <property type="match status" value="1"/>
</dbReference>
<feature type="domain" description="SRCR" evidence="4">
    <location>
        <begin position="681"/>
        <end position="788"/>
    </location>
</feature>
<dbReference type="OrthoDB" id="536948at2759"/>
<reference evidence="5" key="2">
    <citation type="submission" date="2021-01" db="UniProtKB">
        <authorList>
            <consortium name="EnsemblMetazoa"/>
        </authorList>
    </citation>
    <scope>IDENTIFICATION</scope>
</reference>
<dbReference type="Pfam" id="PF00530">
    <property type="entry name" value="SRCR"/>
    <property type="match status" value="6"/>
</dbReference>
<dbReference type="Gene3D" id="3.10.250.10">
    <property type="entry name" value="SRCR-like domain"/>
    <property type="match status" value="7"/>
</dbReference>
<feature type="disulfide bond" evidence="2">
    <location>
        <begin position="419"/>
        <end position="429"/>
    </location>
</feature>
<evidence type="ECO:0000259" key="4">
    <source>
        <dbReference type="PROSITE" id="PS50287"/>
    </source>
</evidence>
<accession>A0A7M7RAP8</accession>
<feature type="disulfide bond" evidence="2">
    <location>
        <begin position="268"/>
        <end position="332"/>
    </location>
</feature>
<dbReference type="InterPro" id="IPR050912">
    <property type="entry name" value="LOX-like_protein"/>
</dbReference>
<dbReference type="GeneID" id="578326"/>
<dbReference type="InParanoid" id="A0A7M7RAP8"/>
<dbReference type="GO" id="GO:0016020">
    <property type="term" value="C:membrane"/>
    <property type="evidence" value="ECO:0007669"/>
    <property type="project" value="InterPro"/>
</dbReference>
<feature type="domain" description="SRCR" evidence="4">
    <location>
        <begin position="253"/>
        <end position="344"/>
    </location>
</feature>
<organism evidence="5 6">
    <name type="scientific">Strongylocentrotus purpuratus</name>
    <name type="common">Purple sea urchin</name>
    <dbReference type="NCBI Taxonomy" id="7668"/>
    <lineage>
        <taxon>Eukaryota</taxon>
        <taxon>Metazoa</taxon>
        <taxon>Echinodermata</taxon>
        <taxon>Eleutherozoa</taxon>
        <taxon>Echinozoa</taxon>
        <taxon>Echinoidea</taxon>
        <taxon>Euechinoidea</taxon>
        <taxon>Echinacea</taxon>
        <taxon>Camarodonta</taxon>
        <taxon>Echinidea</taxon>
        <taxon>Strongylocentrotidae</taxon>
        <taxon>Strongylocentrotus</taxon>
    </lineage>
</organism>
<dbReference type="InterPro" id="IPR036772">
    <property type="entry name" value="SRCR-like_dom_sf"/>
</dbReference>
<dbReference type="FunFam" id="3.10.250.10:FF:000043">
    <property type="entry name" value="Lysyl oxidase homolog 3B"/>
    <property type="match status" value="1"/>
</dbReference>
<proteinExistence type="predicted"/>
<feature type="domain" description="SRCR" evidence="4">
    <location>
        <begin position="350"/>
        <end position="453"/>
    </location>
</feature>
<evidence type="ECO:0000313" key="6">
    <source>
        <dbReference type="Proteomes" id="UP000007110"/>
    </source>
</evidence>
<feature type="domain" description="SRCR" evidence="4">
    <location>
        <begin position="33"/>
        <end position="134"/>
    </location>
</feature>
<sequence>MRMLGPLMMLAFMMAAISSCIVSAETTEPPEKVRLEGGSRSSEGRVEVFLDSQWGTVCNNLWTLREANVVCMQLGYVGADNVFYDGNKFGEGVGDILLNMVQCEGTEQDLLDCPQGVTAGPPCDHSEDVGVECTTTNSIRLADGASYREGRLEMLDENGQWGTVCAQDWNLEDTSVACRQLDRMDENLVDLDWFTAAPGSGPIVTGGLQCEGDENRLDNCTQAADWTPESCDPSMHGQDIGVSCNPSITLFPDGLVILFHGGAYGTICPGDNWDQNAASVACRHLGHKGVKESMRVEFDYDLKVIMSNPRCSGDETFYTECDSVEWAYQGDCSPGTGGAAVICDIEEPEIKIRNDSPYPEIGRVEISLTDPSKFMAICNSTWDIAKANLICRQLGYAGGAVQVFSVGDGTDQVITDLECPDGAASLADCTFETMEVEKAENCDIDQVAGVVCSSSAEDSLVPLVSGGSTSEGVLEYKISGLPALICDPDWSDREATVACRMHGYEMGNATQVVNLAHSKDSFPYSFQKYNFTCLGSEASLADCQMEAIESVEECSPDDIVQVTCQPYKDLDLRLVGSPASEQGRVEVFLGGEWASLTFIISYHRVIRDRLCQLLGYKEYNTGIAAAGDEDPFGAGTGKVLNCSLTFPDGCEDVLTEVSDSEPRNDVGVVCTPYGTVENHPVRLVSETGVANNETGRVEILHDGEWGAVCGTRPVTYNGVHRVVCRELGYTDLQYANRLTGADQDPFLNGSEKIWLSIDYCTTSRLYTCDHGPWGQHPDDCTPSVVTCVRADDDDDDDDDDDNSAPGLLHAHQTTLIFGGVLMVLLVSAQ</sequence>
<reference evidence="6" key="1">
    <citation type="submission" date="2015-02" db="EMBL/GenBank/DDBJ databases">
        <title>Genome sequencing for Strongylocentrotus purpuratus.</title>
        <authorList>
            <person name="Murali S."/>
            <person name="Liu Y."/>
            <person name="Vee V."/>
            <person name="English A."/>
            <person name="Wang M."/>
            <person name="Skinner E."/>
            <person name="Han Y."/>
            <person name="Muzny D.M."/>
            <person name="Worley K.C."/>
            <person name="Gibbs R.A."/>
        </authorList>
    </citation>
    <scope>NUCLEOTIDE SEQUENCE</scope>
</reference>
<feature type="signal peptide" evidence="3">
    <location>
        <begin position="1"/>
        <end position="24"/>
    </location>
</feature>
<keyword evidence="1 2" id="KW-1015">Disulfide bond</keyword>
<dbReference type="EnsemblMetazoa" id="XM_778500">
    <property type="protein sequence ID" value="XP_783593"/>
    <property type="gene ID" value="LOC578326"/>
</dbReference>
<dbReference type="OMA" id="HRVVCRE"/>
<dbReference type="FunFam" id="3.10.250.10:FF:000060">
    <property type="entry name" value="Predicted protein"/>
    <property type="match status" value="1"/>
</dbReference>
<keyword evidence="3" id="KW-0732">Signal</keyword>
<dbReference type="KEGG" id="spu:578326"/>
<feature type="disulfide bond" evidence="2">
    <location>
        <begin position="378"/>
        <end position="442"/>
    </location>
</feature>
<dbReference type="PANTHER" id="PTHR45817:SF9">
    <property type="entry name" value="SRCR DOMAIN-CONTAINING PROTEIN"/>
    <property type="match status" value="1"/>
</dbReference>
<feature type="domain" description="SRCR" evidence="4">
    <location>
        <begin position="139"/>
        <end position="245"/>
    </location>
</feature>
<dbReference type="InterPro" id="IPR001190">
    <property type="entry name" value="SRCR"/>
</dbReference>
<evidence type="ECO:0000256" key="3">
    <source>
        <dbReference type="SAM" id="SignalP"/>
    </source>
</evidence>
<feature type="domain" description="SRCR" evidence="4">
    <location>
        <begin position="572"/>
        <end position="671"/>
    </location>
</feature>
<feature type="disulfide bond" evidence="2">
    <location>
        <begin position="391"/>
        <end position="452"/>
    </location>
</feature>
<dbReference type="SMART" id="SM00202">
    <property type="entry name" value="SR"/>
    <property type="match status" value="6"/>
</dbReference>
<evidence type="ECO:0000313" key="5">
    <source>
        <dbReference type="EnsemblMetazoa" id="XP_783593"/>
    </source>
</evidence>
<dbReference type="RefSeq" id="XP_783593.4">
    <property type="nucleotide sequence ID" value="XM_778500.5"/>
</dbReference>
<dbReference type="AlphaFoldDB" id="A0A7M7RAP8"/>
<keyword evidence="6" id="KW-1185">Reference proteome</keyword>